<evidence type="ECO:0000313" key="4">
    <source>
        <dbReference type="Proteomes" id="UP000001554"/>
    </source>
</evidence>
<dbReference type="RefSeq" id="XP_035697493.1">
    <property type="nucleotide sequence ID" value="XM_035841600.1"/>
</dbReference>
<dbReference type="GO" id="GO:0044325">
    <property type="term" value="F:transmembrane transporter binding"/>
    <property type="evidence" value="ECO:0000318"/>
    <property type="project" value="GO_Central"/>
</dbReference>
<dbReference type="Proteomes" id="UP000001554">
    <property type="component" value="Chromosome 14"/>
</dbReference>
<evidence type="ECO:0000256" key="1">
    <source>
        <dbReference type="ARBA" id="ARBA00010307"/>
    </source>
</evidence>
<comment type="similarity">
    <text evidence="1">Belongs to the MOG1 family.</text>
</comment>
<evidence type="ECO:0000256" key="2">
    <source>
        <dbReference type="ARBA" id="ARBA00022448"/>
    </source>
</evidence>
<dbReference type="KEGG" id="bfo:118430622"/>
<name>A0A9J7MAT6_BRAFL</name>
<dbReference type="GO" id="GO:0060047">
    <property type="term" value="P:heart contraction"/>
    <property type="evidence" value="ECO:0000318"/>
    <property type="project" value="GO_Central"/>
</dbReference>
<dbReference type="GeneID" id="118430622"/>
<reference evidence="4" key="1">
    <citation type="journal article" date="2020" name="Nat. Ecol. Evol.">
        <title>Deeply conserved synteny resolves early events in vertebrate evolution.</title>
        <authorList>
            <person name="Simakov O."/>
            <person name="Marletaz F."/>
            <person name="Yue J.X."/>
            <person name="O'Connell B."/>
            <person name="Jenkins J."/>
            <person name="Brandt A."/>
            <person name="Calef R."/>
            <person name="Tung C.H."/>
            <person name="Huang T.K."/>
            <person name="Schmutz J."/>
            <person name="Satoh N."/>
            <person name="Yu J.K."/>
            <person name="Putnam N.H."/>
            <person name="Green R.E."/>
            <person name="Rokhsar D.S."/>
        </authorList>
    </citation>
    <scope>NUCLEOTIDE SEQUENCE [LARGE SCALE GENOMIC DNA]</scope>
    <source>
        <strain evidence="4">S238N-H82</strain>
    </source>
</reference>
<dbReference type="GO" id="GO:0017080">
    <property type="term" value="F:sodium channel regulator activity"/>
    <property type="evidence" value="ECO:0000318"/>
    <property type="project" value="GO_Central"/>
</dbReference>
<dbReference type="GO" id="GO:0031267">
    <property type="term" value="F:small GTPase binding"/>
    <property type="evidence" value="ECO:0000318"/>
    <property type="project" value="GO_Central"/>
</dbReference>
<protein>
    <submittedName>
        <fullName evidence="5">Ran guanine nucleotide release factor-like</fullName>
    </submittedName>
</protein>
<proteinExistence type="inferred from homology"/>
<dbReference type="GO" id="GO:0005634">
    <property type="term" value="C:nucleus"/>
    <property type="evidence" value="ECO:0000318"/>
    <property type="project" value="GO_Central"/>
</dbReference>
<dbReference type="GO" id="GO:0005085">
    <property type="term" value="F:guanyl-nucleotide exchange factor activity"/>
    <property type="evidence" value="ECO:0000318"/>
    <property type="project" value="GO_Central"/>
</dbReference>
<dbReference type="Pfam" id="PF04603">
    <property type="entry name" value="Mog1"/>
    <property type="match status" value="1"/>
</dbReference>
<dbReference type="GO" id="GO:1900825">
    <property type="term" value="P:regulation of membrane depolarization during cardiac muscle cell action potential"/>
    <property type="evidence" value="ECO:0000318"/>
    <property type="project" value="GO_Central"/>
</dbReference>
<dbReference type="AlphaFoldDB" id="A0A9J7MAT6"/>
<dbReference type="PANTHER" id="PTHR15837">
    <property type="entry name" value="RAN GUANINE NUCLEOTIDE RELEASE FACTOR"/>
    <property type="match status" value="1"/>
</dbReference>
<gene>
    <name evidence="5" type="primary">LOC118430622</name>
</gene>
<reference evidence="5" key="2">
    <citation type="submission" date="2025-08" db="UniProtKB">
        <authorList>
            <consortium name="RefSeq"/>
        </authorList>
    </citation>
    <scope>IDENTIFICATION</scope>
    <source>
        <strain evidence="5">S238N-H82</strain>
        <tissue evidence="5">Testes</tissue>
    </source>
</reference>
<evidence type="ECO:0000256" key="3">
    <source>
        <dbReference type="ARBA" id="ARBA00022927"/>
    </source>
</evidence>
<dbReference type="OrthoDB" id="10255285at2759"/>
<keyword evidence="2" id="KW-0813">Transport</keyword>
<dbReference type="InterPro" id="IPR007681">
    <property type="entry name" value="Mog1"/>
</dbReference>
<dbReference type="Gene3D" id="3.40.1000.10">
    <property type="entry name" value="Mog1/PsbP, alpha/beta/alpha sandwich"/>
    <property type="match status" value="1"/>
</dbReference>
<keyword evidence="4" id="KW-1185">Reference proteome</keyword>
<dbReference type="GO" id="GO:0015031">
    <property type="term" value="P:protein transport"/>
    <property type="evidence" value="ECO:0007669"/>
    <property type="project" value="UniProtKB-KW"/>
</dbReference>
<keyword evidence="3" id="KW-0653">Protein transport</keyword>
<sequence>MDMSGEGQGEEKSLYGGAMCAFLPPDAKDVSLLRDIPDNQEVFSHACTDQSFIIEIVEFQQVPDQQAAKYHFEDIASSNEAVGPDNCQVECVEQIPLDQTGMHQCSTAWLLSGKQEVTKFNEGVEARNCVNIYLALFRLPQHGTDILITFNDPTQISPLSSSAQQQPGVGSDWTLDQFKAVLQTLRIVDEGLFA</sequence>
<evidence type="ECO:0000313" key="5">
    <source>
        <dbReference type="RefSeq" id="XP_035697493.1"/>
    </source>
</evidence>
<dbReference type="InterPro" id="IPR016123">
    <property type="entry name" value="Mog1/PsbP_a/b/a-sand"/>
</dbReference>
<accession>A0A9J7MAT6</accession>
<dbReference type="OMA" id="EVYVHKF"/>
<organism evidence="4 5">
    <name type="scientific">Branchiostoma floridae</name>
    <name type="common">Florida lancelet</name>
    <name type="synonym">Amphioxus</name>
    <dbReference type="NCBI Taxonomy" id="7739"/>
    <lineage>
        <taxon>Eukaryota</taxon>
        <taxon>Metazoa</taxon>
        <taxon>Chordata</taxon>
        <taxon>Cephalochordata</taxon>
        <taxon>Leptocardii</taxon>
        <taxon>Amphioxiformes</taxon>
        <taxon>Branchiostomatidae</taxon>
        <taxon>Branchiostoma</taxon>
    </lineage>
</organism>
<dbReference type="SUPFAM" id="SSF55724">
    <property type="entry name" value="Mog1p/PsbP-like"/>
    <property type="match status" value="1"/>
</dbReference>
<dbReference type="PANTHER" id="PTHR15837:SF0">
    <property type="entry name" value="RAN GUANINE NUCLEOTIDE RELEASE FACTOR"/>
    <property type="match status" value="1"/>
</dbReference>